<dbReference type="InterPro" id="IPR018642">
    <property type="entry name" value="DUF2066"/>
</dbReference>
<feature type="chain" id="PRO_5036734988" description="DUF2066 domain-containing protein" evidence="1">
    <location>
        <begin position="26"/>
        <end position="364"/>
    </location>
</feature>
<dbReference type="EMBL" id="BNCF01000005">
    <property type="protein sequence ID" value="GHE32150.1"/>
    <property type="molecule type" value="Genomic_DNA"/>
</dbReference>
<reference evidence="2" key="1">
    <citation type="journal article" date="2014" name="Int. J. Syst. Evol. Microbiol.">
        <title>Complete genome sequence of Corynebacterium casei LMG S-19264T (=DSM 44701T), isolated from a smear-ripened cheese.</title>
        <authorList>
            <consortium name="US DOE Joint Genome Institute (JGI-PGF)"/>
            <person name="Walter F."/>
            <person name="Albersmeier A."/>
            <person name="Kalinowski J."/>
            <person name="Ruckert C."/>
        </authorList>
    </citation>
    <scope>NUCLEOTIDE SEQUENCE</scope>
    <source>
        <strain evidence="2">KCTC 32020</strain>
    </source>
</reference>
<comment type="caution">
    <text evidence="2">The sequence shown here is derived from an EMBL/GenBank/DDBJ whole genome shotgun (WGS) entry which is preliminary data.</text>
</comment>
<keyword evidence="3" id="KW-1185">Reference proteome</keyword>
<keyword evidence="1" id="KW-0732">Signal</keyword>
<accession>A0A919DBZ6</accession>
<evidence type="ECO:0008006" key="4">
    <source>
        <dbReference type="Google" id="ProtNLM"/>
    </source>
</evidence>
<evidence type="ECO:0000313" key="3">
    <source>
        <dbReference type="Proteomes" id="UP000636453"/>
    </source>
</evidence>
<gene>
    <name evidence="2" type="ORF">GCM10007167_12740</name>
</gene>
<reference evidence="2" key="2">
    <citation type="submission" date="2020-09" db="EMBL/GenBank/DDBJ databases">
        <authorList>
            <person name="Sun Q."/>
            <person name="Kim S."/>
        </authorList>
    </citation>
    <scope>NUCLEOTIDE SEQUENCE</scope>
    <source>
        <strain evidence="2">KCTC 32020</strain>
    </source>
</reference>
<feature type="signal peptide" evidence="1">
    <location>
        <begin position="1"/>
        <end position="25"/>
    </location>
</feature>
<sequence>MPRALRALPLLSLLFLCLTAGAAFAQRVEGERARAEGPYAAEIAVNGQGEGERNTAFARGLAQVLAKLSGDPAVNSRPGVGQELRRAREYVEGYDYRQDQGRSPSGAPTFRTTLVIRYDQEKVDEVAAVLGLPIWPQPRPKPVLWLAIDDGRGPRLVGLGQVNAARAALDRAVERGYKLGLPAGNAAEQALVGAIWRGDTAAVARVSARYSPPMQLIGKLYRDQGGWTGEWIFVDNGKVLNRWKVSKPDARQAMAAGADGAADALVKRYAKRGAIGEPGVYRIRFTGLQSAEDYMRLSAYLQKLAVVRRIAPLRATPEALELELELVSGLPGFRRAVDDDGVIEALDPADPAGATGGVPTYRVR</sequence>
<dbReference type="RefSeq" id="WP_146474207.1">
    <property type="nucleotide sequence ID" value="NZ_BNCF01000005.1"/>
</dbReference>
<protein>
    <recommendedName>
        <fullName evidence="4">DUF2066 domain-containing protein</fullName>
    </recommendedName>
</protein>
<evidence type="ECO:0000256" key="1">
    <source>
        <dbReference type="SAM" id="SignalP"/>
    </source>
</evidence>
<organism evidence="2 3">
    <name type="scientific">Vulcaniibacterium thermophilum</name>
    <dbReference type="NCBI Taxonomy" id="1169913"/>
    <lineage>
        <taxon>Bacteria</taxon>
        <taxon>Pseudomonadati</taxon>
        <taxon>Pseudomonadota</taxon>
        <taxon>Gammaproteobacteria</taxon>
        <taxon>Lysobacterales</taxon>
        <taxon>Lysobacteraceae</taxon>
        <taxon>Vulcaniibacterium</taxon>
    </lineage>
</organism>
<dbReference type="AlphaFoldDB" id="A0A919DBZ6"/>
<name>A0A919DBZ6_9GAMM</name>
<dbReference type="OrthoDB" id="6195299at2"/>
<dbReference type="Pfam" id="PF09839">
    <property type="entry name" value="DUF2066"/>
    <property type="match status" value="1"/>
</dbReference>
<dbReference type="Proteomes" id="UP000636453">
    <property type="component" value="Unassembled WGS sequence"/>
</dbReference>
<evidence type="ECO:0000313" key="2">
    <source>
        <dbReference type="EMBL" id="GHE32150.1"/>
    </source>
</evidence>
<proteinExistence type="predicted"/>